<dbReference type="SUPFAM" id="SSF51658">
    <property type="entry name" value="Xylose isomerase-like"/>
    <property type="match status" value="1"/>
</dbReference>
<dbReference type="EMBL" id="FOKV01000002">
    <property type="protein sequence ID" value="SFC12603.1"/>
    <property type="molecule type" value="Genomic_DNA"/>
</dbReference>
<dbReference type="OrthoDB" id="1114629at2"/>
<sequence>MNSNFSRFRIVILGLIVFNLSLLSCKNKEAENKDDSSAAIDSTVSNEPFFKLSLAQWSLEKPIHEGELDPVDFAEKAKELGFDGIEYVNQLYFDKYRDAEDPEAAFSLLLDTLKAKSTEFNVKNVLIMVDGEGDLAAIKDKERTDAVEKHKRWVDAAKFLGCHAIRVNLFGSNDEAEWKSNAVKGLTELSKYAASKKINVLVENHGGLSSNGKLLAEVMEEVDLPNCGTLPDFGNFCLRRKDGKMWGTECIEEYPTYQGIEEMIPYAKAVSAKTYEFDENGKETTLDIGRILKIVKDSGYEGWIGVEYEGSGLEPEEGILKTKELLLNEAKQL</sequence>
<dbReference type="PANTHER" id="PTHR12110">
    <property type="entry name" value="HYDROXYPYRUVATE ISOMERASE"/>
    <property type="match status" value="1"/>
</dbReference>
<evidence type="ECO:0000313" key="2">
    <source>
        <dbReference type="EMBL" id="SFC12603.1"/>
    </source>
</evidence>
<protein>
    <submittedName>
        <fullName evidence="2">Sugar phosphate isomerase/epimerase</fullName>
    </submittedName>
</protein>
<dbReference type="STRING" id="1334022.SAMN04487907_102333"/>
<dbReference type="Pfam" id="PF01261">
    <property type="entry name" value="AP_endonuc_2"/>
    <property type="match status" value="1"/>
</dbReference>
<dbReference type="InterPro" id="IPR050312">
    <property type="entry name" value="IolE/XylAMocC-like"/>
</dbReference>
<accession>A0A1I1GTS6</accession>
<evidence type="ECO:0000259" key="1">
    <source>
        <dbReference type="Pfam" id="PF01261"/>
    </source>
</evidence>
<dbReference type="InterPro" id="IPR036237">
    <property type="entry name" value="Xyl_isomerase-like_sf"/>
</dbReference>
<dbReference type="GO" id="GO:0016853">
    <property type="term" value="F:isomerase activity"/>
    <property type="evidence" value="ECO:0007669"/>
    <property type="project" value="UniProtKB-KW"/>
</dbReference>
<evidence type="ECO:0000313" key="3">
    <source>
        <dbReference type="Proteomes" id="UP000199438"/>
    </source>
</evidence>
<feature type="domain" description="Xylose isomerase-like TIM barrel" evidence="1">
    <location>
        <begin position="75"/>
        <end position="324"/>
    </location>
</feature>
<dbReference type="InterPro" id="IPR013022">
    <property type="entry name" value="Xyl_isomerase-like_TIM-brl"/>
</dbReference>
<proteinExistence type="predicted"/>
<organism evidence="2 3">
    <name type="scientific">Zunongwangia mangrovi</name>
    <dbReference type="NCBI Taxonomy" id="1334022"/>
    <lineage>
        <taxon>Bacteria</taxon>
        <taxon>Pseudomonadati</taxon>
        <taxon>Bacteroidota</taxon>
        <taxon>Flavobacteriia</taxon>
        <taxon>Flavobacteriales</taxon>
        <taxon>Flavobacteriaceae</taxon>
        <taxon>Zunongwangia</taxon>
    </lineage>
</organism>
<keyword evidence="3" id="KW-1185">Reference proteome</keyword>
<dbReference type="Proteomes" id="UP000199438">
    <property type="component" value="Unassembled WGS sequence"/>
</dbReference>
<dbReference type="AlphaFoldDB" id="A0A1I1GTS6"/>
<dbReference type="PROSITE" id="PS51257">
    <property type="entry name" value="PROKAR_LIPOPROTEIN"/>
    <property type="match status" value="1"/>
</dbReference>
<dbReference type="PANTHER" id="PTHR12110:SF53">
    <property type="entry name" value="BLR5974 PROTEIN"/>
    <property type="match status" value="1"/>
</dbReference>
<dbReference type="Gene3D" id="3.20.20.150">
    <property type="entry name" value="Divalent-metal-dependent TIM barrel enzymes"/>
    <property type="match status" value="1"/>
</dbReference>
<reference evidence="3" key="1">
    <citation type="submission" date="2016-10" db="EMBL/GenBank/DDBJ databases">
        <authorList>
            <person name="Varghese N."/>
            <person name="Submissions S."/>
        </authorList>
    </citation>
    <scope>NUCLEOTIDE SEQUENCE [LARGE SCALE GENOMIC DNA]</scope>
    <source>
        <strain evidence="3">DSM 24499</strain>
    </source>
</reference>
<keyword evidence="2" id="KW-0413">Isomerase</keyword>
<dbReference type="RefSeq" id="WP_092541337.1">
    <property type="nucleotide sequence ID" value="NZ_FOKV01000002.1"/>
</dbReference>
<gene>
    <name evidence="2" type="ORF">SAMN04487907_102333</name>
</gene>
<name>A0A1I1GTS6_9FLAO</name>